<keyword evidence="3" id="KW-1185">Reference proteome</keyword>
<feature type="transmembrane region" description="Helical" evidence="1">
    <location>
        <begin position="12"/>
        <end position="28"/>
    </location>
</feature>
<dbReference type="STRING" id="400055.SAMN04490243_1898"/>
<keyword evidence="1" id="KW-0812">Transmembrane</keyword>
<evidence type="ECO:0000313" key="2">
    <source>
        <dbReference type="EMBL" id="SFR47224.1"/>
    </source>
</evidence>
<dbReference type="Proteomes" id="UP000199534">
    <property type="component" value="Unassembled WGS sequence"/>
</dbReference>
<protein>
    <submittedName>
        <fullName evidence="2">Uncharacterized protein</fullName>
    </submittedName>
</protein>
<keyword evidence="1" id="KW-0472">Membrane</keyword>
<dbReference type="OrthoDB" id="1492993at2"/>
<dbReference type="AlphaFoldDB" id="A0A1I6GY82"/>
<sequence length="179" mass="20736">MKQKFWTSDKIVSFTAVFISLATLYIFIRQTNIIEKQSRLYVMPYLRAQIINDNSAHFTRMELHNYGVGPAIIESREIFYNDKWNDIDFGDFYFTMVPEMEDVDIVMDANLSPGQAIAAGSSRLLVQLCEDAECHQKMKSAMGVLMNKKFDYRIVYRSIYGDRWVINSSGEAPTLLEEE</sequence>
<dbReference type="RefSeq" id="WP_092982361.1">
    <property type="nucleotide sequence ID" value="NZ_FOYQ01000002.1"/>
</dbReference>
<reference evidence="2 3" key="1">
    <citation type="submission" date="2016-10" db="EMBL/GenBank/DDBJ databases">
        <authorList>
            <person name="de Groot N.N."/>
        </authorList>
    </citation>
    <scope>NUCLEOTIDE SEQUENCE [LARGE SCALE GENOMIC DNA]</scope>
    <source>
        <strain evidence="2 3">DSM 21019</strain>
    </source>
</reference>
<accession>A0A1I6GY82</accession>
<name>A0A1I6GY82_9FLAO</name>
<dbReference type="EMBL" id="FOYQ01000002">
    <property type="protein sequence ID" value="SFR47224.1"/>
    <property type="molecule type" value="Genomic_DNA"/>
</dbReference>
<evidence type="ECO:0000256" key="1">
    <source>
        <dbReference type="SAM" id="Phobius"/>
    </source>
</evidence>
<evidence type="ECO:0000313" key="3">
    <source>
        <dbReference type="Proteomes" id="UP000199534"/>
    </source>
</evidence>
<keyword evidence="1" id="KW-1133">Transmembrane helix</keyword>
<gene>
    <name evidence="2" type="ORF">SAMN04490243_1898</name>
</gene>
<proteinExistence type="predicted"/>
<organism evidence="2 3">
    <name type="scientific">Robiginitalea myxolifaciens</name>
    <dbReference type="NCBI Taxonomy" id="400055"/>
    <lineage>
        <taxon>Bacteria</taxon>
        <taxon>Pseudomonadati</taxon>
        <taxon>Bacteroidota</taxon>
        <taxon>Flavobacteriia</taxon>
        <taxon>Flavobacteriales</taxon>
        <taxon>Flavobacteriaceae</taxon>
        <taxon>Robiginitalea</taxon>
    </lineage>
</organism>